<dbReference type="Proteomes" id="UP000326903">
    <property type="component" value="Unassembled WGS sequence"/>
</dbReference>
<dbReference type="InterPro" id="IPR008969">
    <property type="entry name" value="CarboxyPept-like_regulatory"/>
</dbReference>
<evidence type="ECO:0000313" key="2">
    <source>
        <dbReference type="EMBL" id="KAA9034629.1"/>
    </source>
</evidence>
<evidence type="ECO:0000256" key="1">
    <source>
        <dbReference type="SAM" id="SignalP"/>
    </source>
</evidence>
<feature type="chain" id="PRO_5023835589" evidence="1">
    <location>
        <begin position="21"/>
        <end position="849"/>
    </location>
</feature>
<dbReference type="AlphaFoldDB" id="A0A5J5IA74"/>
<keyword evidence="2" id="KW-0121">Carboxypeptidase</keyword>
<dbReference type="Pfam" id="PF13715">
    <property type="entry name" value="CarbopepD_reg_2"/>
    <property type="match status" value="1"/>
</dbReference>
<accession>A0A5J5IA74</accession>
<dbReference type="Gene3D" id="2.60.40.1120">
    <property type="entry name" value="Carboxypeptidase-like, regulatory domain"/>
    <property type="match status" value="1"/>
</dbReference>
<dbReference type="RefSeq" id="WP_150417001.1">
    <property type="nucleotide sequence ID" value="NZ_VYQF01000013.1"/>
</dbReference>
<organism evidence="2 3">
    <name type="scientific">Ginsengibacter hankyongi</name>
    <dbReference type="NCBI Taxonomy" id="2607284"/>
    <lineage>
        <taxon>Bacteria</taxon>
        <taxon>Pseudomonadati</taxon>
        <taxon>Bacteroidota</taxon>
        <taxon>Chitinophagia</taxon>
        <taxon>Chitinophagales</taxon>
        <taxon>Chitinophagaceae</taxon>
        <taxon>Ginsengibacter</taxon>
    </lineage>
</organism>
<proteinExistence type="predicted"/>
<dbReference type="GO" id="GO:0004180">
    <property type="term" value="F:carboxypeptidase activity"/>
    <property type="evidence" value="ECO:0007669"/>
    <property type="project" value="UniProtKB-KW"/>
</dbReference>
<dbReference type="InterPro" id="IPR043741">
    <property type="entry name" value="DUF5686"/>
</dbReference>
<protein>
    <submittedName>
        <fullName evidence="2">Carboxypeptidase-like regulatory domain-containing protein</fullName>
    </submittedName>
</protein>
<sequence length="849" mass="97643">MKFFLLLLFCLHLVSVSAQKIEGKVFDDKGNILPFASILIKGTTQGVTANNEGYFSFTLQPGRYTLVCHYIGYASQERSVTVSSTNMVVNFNLTVQTLTLKPIVINRDGEDPAYEIIRQAIKKRPFYEKQVKAYQAEVYIKGIMKLRKLPEKVLGKKIPQQDRNDMALDSSGKGIIYLSESVTKISKQQPGKSKLEVISGRESGSNGFGFNFPVTISFYNNNVNIFDAQLNPRGFISPIADGALNYYYYRLLGSFFEDGKQINTIKVIPKRIYEPLFSGIINIAEDDWRIYNCDLLLTKESQLEVLDSLEISQIFVPVSNDVWRVKNQVLHFNFKQLGIDAVGDFVNVYSKYNLEPNFPKNFFNRVVIKYDSAANKKTKAYWDSIRPVPLEPEEIKDYNIKDSIYEIRKDSAYQNIDSLKKKQGKVKFTEILWTGVNRTHYSKTNTYRYEVDPLLKVLQYNTVEGVAINPSFTISKLVKQWNTRISFLGDIRYGFNNHHFNAWAGLNFRTRDFDNDKKLKRQSFYIAGGKRVSQFFKESTLDGLGNTIGTLLYGRNEMKIYENYFGKAGFSKLFESGARFLIEGEYEDRMPLDNTTSYIFNDKYQYRLKPNYPVEILSSQFTRHQAVLLHAAFSIKPGQKYIEFPNSKVAIGSRYPTFTIDYTKGFKNILGSDVDYDKWSLDISDNANLKLAGVIKYKLVVGGFLNNKSVYVQDYQHFYGNVSHIAKEYVQTFQLASYYQFSNTSSFYSELHFEHHLNGLLTNKIPVLKTLNWNLVYGTNALYINPDVTYAEAFAGLENIFKFLRFDVVAGFQNGYKPNFTYRIGFDGLLGSAVNSMRFSKRKKVISEW</sequence>
<name>A0A5J5IA74_9BACT</name>
<reference evidence="2 3" key="1">
    <citation type="submission" date="2019-09" db="EMBL/GenBank/DDBJ databases">
        <title>Draft genome sequence of Ginsengibacter sp. BR5-29.</title>
        <authorList>
            <person name="Im W.-T."/>
        </authorList>
    </citation>
    <scope>NUCLEOTIDE SEQUENCE [LARGE SCALE GENOMIC DNA]</scope>
    <source>
        <strain evidence="2 3">BR5-29</strain>
    </source>
</reference>
<keyword evidence="2" id="KW-0378">Hydrolase</keyword>
<feature type="signal peptide" evidence="1">
    <location>
        <begin position="1"/>
        <end position="20"/>
    </location>
</feature>
<keyword evidence="3" id="KW-1185">Reference proteome</keyword>
<keyword evidence="2" id="KW-0645">Protease</keyword>
<dbReference type="Pfam" id="PF18939">
    <property type="entry name" value="DUF5686"/>
    <property type="match status" value="1"/>
</dbReference>
<dbReference type="SUPFAM" id="SSF49464">
    <property type="entry name" value="Carboxypeptidase regulatory domain-like"/>
    <property type="match status" value="1"/>
</dbReference>
<keyword evidence="1" id="KW-0732">Signal</keyword>
<comment type="caution">
    <text evidence="2">The sequence shown here is derived from an EMBL/GenBank/DDBJ whole genome shotgun (WGS) entry which is preliminary data.</text>
</comment>
<gene>
    <name evidence="2" type="ORF">FW778_21705</name>
</gene>
<evidence type="ECO:0000313" key="3">
    <source>
        <dbReference type="Proteomes" id="UP000326903"/>
    </source>
</evidence>
<dbReference type="EMBL" id="VYQF01000013">
    <property type="protein sequence ID" value="KAA9034629.1"/>
    <property type="molecule type" value="Genomic_DNA"/>
</dbReference>